<evidence type="ECO:0000313" key="7">
    <source>
        <dbReference type="Proteomes" id="UP000558284"/>
    </source>
</evidence>
<dbReference type="RefSeq" id="WP_181058833.1">
    <property type="nucleotide sequence ID" value="NZ_JACDTY010000007.1"/>
</dbReference>
<name>A0A838B5U6_9HYPH</name>
<gene>
    <name evidence="6" type="ORF">H0241_17200</name>
</gene>
<dbReference type="PROSITE" id="PS01124">
    <property type="entry name" value="HTH_ARAC_FAMILY_2"/>
    <property type="match status" value="1"/>
</dbReference>
<dbReference type="SUPFAM" id="SSF46689">
    <property type="entry name" value="Homeodomain-like"/>
    <property type="match status" value="1"/>
</dbReference>
<sequence>MLDRHFALYRSAPSAAGGLSVTGIGRHRVTQAITARKLPDFAVVLVEDGQGWLETKAGGRQAVAAPALFWLFPGKTHSYGPNASGWLERWALFDGALTRDFARLRLIAEAAPVVRLSDLSDMQRLFDRLRSELSLDTVLSQAEAAATMHGIVVRAARQAADRINRERDPGLAADIQPMIDELRRCACDSVDLDAFAAKFGMSPATMRRRFALATGMSPKAFQLRIRLDRAKQMLAASDSSVESIAVAVGIHDAFYFFRLFRDRENCSPSEFRSRHNHK</sequence>
<accession>A0A838B5U6</accession>
<dbReference type="Proteomes" id="UP000558284">
    <property type="component" value="Unassembled WGS sequence"/>
</dbReference>
<dbReference type="SMART" id="SM00342">
    <property type="entry name" value="HTH_ARAC"/>
    <property type="match status" value="1"/>
</dbReference>
<dbReference type="InterPro" id="IPR050204">
    <property type="entry name" value="AraC_XylS_family_regulators"/>
</dbReference>
<dbReference type="InterPro" id="IPR003313">
    <property type="entry name" value="AraC-bd"/>
</dbReference>
<dbReference type="GO" id="GO:0003700">
    <property type="term" value="F:DNA-binding transcription factor activity"/>
    <property type="evidence" value="ECO:0007669"/>
    <property type="project" value="InterPro"/>
</dbReference>
<keyword evidence="1" id="KW-0805">Transcription regulation</keyword>
<reference evidence="6 7" key="1">
    <citation type="submission" date="2020-07" db="EMBL/GenBank/DDBJ databases">
        <title>Definition of the novel symbiovar canariense within Mesorhizobium novociceri, a new species of genus Mesorhizobium nodulating Cicer canariense in the Caldera de Taburiente National Park (La Palma, Canary Islands).</title>
        <authorList>
            <person name="Leon-Barrios M."/>
            <person name="Perez-Yepez J."/>
            <person name="Flores-Felix J.D."/>
            <person name="Ramirez-Baena M.H."/>
            <person name="Pulido-Suarez L."/>
            <person name="Igual J.M."/>
            <person name="Velazquez E."/>
            <person name="Peix A."/>
        </authorList>
    </citation>
    <scope>NUCLEOTIDE SEQUENCE [LARGE SCALE GENOMIC DNA]</scope>
    <source>
        <strain evidence="6 7">CCANP35</strain>
    </source>
</reference>
<feature type="domain" description="HTH araC/xylS-type" evidence="5">
    <location>
        <begin position="176"/>
        <end position="274"/>
    </location>
</feature>
<organism evidence="6 7">
    <name type="scientific">Mesorhizobium neociceri</name>
    <dbReference type="NCBI Taxonomy" id="1307853"/>
    <lineage>
        <taxon>Bacteria</taxon>
        <taxon>Pseudomonadati</taxon>
        <taxon>Pseudomonadota</taxon>
        <taxon>Alphaproteobacteria</taxon>
        <taxon>Hyphomicrobiales</taxon>
        <taxon>Phyllobacteriaceae</taxon>
        <taxon>Mesorhizobium</taxon>
    </lineage>
</organism>
<keyword evidence="2" id="KW-0238">DNA-binding</keyword>
<dbReference type="Gene3D" id="1.10.10.60">
    <property type="entry name" value="Homeodomain-like"/>
    <property type="match status" value="2"/>
</dbReference>
<evidence type="ECO:0000259" key="5">
    <source>
        <dbReference type="PROSITE" id="PS01124"/>
    </source>
</evidence>
<dbReference type="PROSITE" id="PS00041">
    <property type="entry name" value="HTH_ARAC_FAMILY_1"/>
    <property type="match status" value="1"/>
</dbReference>
<keyword evidence="7" id="KW-1185">Reference proteome</keyword>
<dbReference type="PANTHER" id="PTHR46796">
    <property type="entry name" value="HTH-TYPE TRANSCRIPTIONAL ACTIVATOR RHAS-RELATED"/>
    <property type="match status" value="1"/>
</dbReference>
<dbReference type="Pfam" id="PF12833">
    <property type="entry name" value="HTH_18"/>
    <property type="match status" value="1"/>
</dbReference>
<comment type="caution">
    <text evidence="6">The sequence shown here is derived from an EMBL/GenBank/DDBJ whole genome shotgun (WGS) entry which is preliminary data.</text>
</comment>
<dbReference type="InterPro" id="IPR018060">
    <property type="entry name" value="HTH_AraC"/>
</dbReference>
<keyword evidence="3" id="KW-0010">Activator</keyword>
<dbReference type="InterPro" id="IPR018062">
    <property type="entry name" value="HTH_AraC-typ_CS"/>
</dbReference>
<evidence type="ECO:0000256" key="3">
    <source>
        <dbReference type="ARBA" id="ARBA00023159"/>
    </source>
</evidence>
<dbReference type="PANTHER" id="PTHR46796:SF2">
    <property type="entry name" value="TRANSCRIPTIONAL REGULATORY PROTEIN"/>
    <property type="match status" value="1"/>
</dbReference>
<dbReference type="GO" id="GO:0043565">
    <property type="term" value="F:sequence-specific DNA binding"/>
    <property type="evidence" value="ECO:0007669"/>
    <property type="project" value="InterPro"/>
</dbReference>
<dbReference type="Pfam" id="PF02311">
    <property type="entry name" value="AraC_binding"/>
    <property type="match status" value="1"/>
</dbReference>
<keyword evidence="4" id="KW-0804">Transcription</keyword>
<dbReference type="AlphaFoldDB" id="A0A838B5U6"/>
<dbReference type="EMBL" id="JACDTY010000007">
    <property type="protein sequence ID" value="MBA1141986.1"/>
    <property type="molecule type" value="Genomic_DNA"/>
</dbReference>
<dbReference type="SUPFAM" id="SSF51215">
    <property type="entry name" value="Regulatory protein AraC"/>
    <property type="match status" value="1"/>
</dbReference>
<evidence type="ECO:0000313" key="6">
    <source>
        <dbReference type="EMBL" id="MBA1141986.1"/>
    </source>
</evidence>
<evidence type="ECO:0000256" key="2">
    <source>
        <dbReference type="ARBA" id="ARBA00023125"/>
    </source>
</evidence>
<protein>
    <submittedName>
        <fullName evidence="6">Helix-turn-helix transcriptional regulator</fullName>
    </submittedName>
</protein>
<evidence type="ECO:0000256" key="1">
    <source>
        <dbReference type="ARBA" id="ARBA00023015"/>
    </source>
</evidence>
<proteinExistence type="predicted"/>
<dbReference type="InterPro" id="IPR009057">
    <property type="entry name" value="Homeodomain-like_sf"/>
</dbReference>
<dbReference type="InterPro" id="IPR037923">
    <property type="entry name" value="HTH-like"/>
</dbReference>
<evidence type="ECO:0000256" key="4">
    <source>
        <dbReference type="ARBA" id="ARBA00023163"/>
    </source>
</evidence>